<dbReference type="Proteomes" id="UP000029120">
    <property type="component" value="Unassembled WGS sequence"/>
</dbReference>
<proteinExistence type="predicted"/>
<protein>
    <submittedName>
        <fullName evidence="1">Uncharacterized protein</fullName>
    </submittedName>
</protein>
<sequence length="61" mass="6962">AHSYWRNHGYVSFLDLLLLDRIFFAGVILVENNGQAVESYYPTTFLLQLTLQNKVGSDDVV</sequence>
<accession>A0A087FZM7</accession>
<dbReference type="AlphaFoldDB" id="A0A087FZM7"/>
<evidence type="ECO:0000313" key="1">
    <source>
        <dbReference type="EMBL" id="KFK23079.1"/>
    </source>
</evidence>
<name>A0A087FZM7_ARAAL</name>
<organism evidence="1 2">
    <name type="scientific">Arabis alpina</name>
    <name type="common">Alpine rock-cress</name>
    <dbReference type="NCBI Taxonomy" id="50452"/>
    <lineage>
        <taxon>Eukaryota</taxon>
        <taxon>Viridiplantae</taxon>
        <taxon>Streptophyta</taxon>
        <taxon>Embryophyta</taxon>
        <taxon>Tracheophyta</taxon>
        <taxon>Spermatophyta</taxon>
        <taxon>Magnoliopsida</taxon>
        <taxon>eudicotyledons</taxon>
        <taxon>Gunneridae</taxon>
        <taxon>Pentapetalae</taxon>
        <taxon>rosids</taxon>
        <taxon>malvids</taxon>
        <taxon>Brassicales</taxon>
        <taxon>Brassicaceae</taxon>
        <taxon>Arabideae</taxon>
        <taxon>Arabis</taxon>
    </lineage>
</organism>
<keyword evidence="2" id="KW-1185">Reference proteome</keyword>
<dbReference type="Gramene" id="KFK23079">
    <property type="protein sequence ID" value="KFK23079"/>
    <property type="gene ID" value="AALP_AAs55157U000100"/>
</dbReference>
<dbReference type="EMBL" id="KL982645">
    <property type="protein sequence ID" value="KFK23079.1"/>
    <property type="molecule type" value="Genomic_DNA"/>
</dbReference>
<feature type="non-terminal residue" evidence="1">
    <location>
        <position position="1"/>
    </location>
</feature>
<evidence type="ECO:0000313" key="2">
    <source>
        <dbReference type="Proteomes" id="UP000029120"/>
    </source>
</evidence>
<reference evidence="2" key="1">
    <citation type="journal article" date="2015" name="Nat. Plants">
        <title>Genome expansion of Arabis alpina linked with retrotransposition and reduced symmetric DNA methylation.</title>
        <authorList>
            <person name="Willing E.M."/>
            <person name="Rawat V."/>
            <person name="Mandakova T."/>
            <person name="Maumus F."/>
            <person name="James G.V."/>
            <person name="Nordstroem K.J."/>
            <person name="Becker C."/>
            <person name="Warthmann N."/>
            <person name="Chica C."/>
            <person name="Szarzynska B."/>
            <person name="Zytnicki M."/>
            <person name="Albani M.C."/>
            <person name="Kiefer C."/>
            <person name="Bergonzi S."/>
            <person name="Castaings L."/>
            <person name="Mateos J.L."/>
            <person name="Berns M.C."/>
            <person name="Bujdoso N."/>
            <person name="Piofczyk T."/>
            <person name="de Lorenzo L."/>
            <person name="Barrero-Sicilia C."/>
            <person name="Mateos I."/>
            <person name="Piednoel M."/>
            <person name="Hagmann J."/>
            <person name="Chen-Min-Tao R."/>
            <person name="Iglesias-Fernandez R."/>
            <person name="Schuster S.C."/>
            <person name="Alonso-Blanco C."/>
            <person name="Roudier F."/>
            <person name="Carbonero P."/>
            <person name="Paz-Ares J."/>
            <person name="Davis S.J."/>
            <person name="Pecinka A."/>
            <person name="Quesneville H."/>
            <person name="Colot V."/>
            <person name="Lysak M.A."/>
            <person name="Weigel D."/>
            <person name="Coupland G."/>
            <person name="Schneeberger K."/>
        </authorList>
    </citation>
    <scope>NUCLEOTIDE SEQUENCE [LARGE SCALE GENOMIC DNA]</scope>
    <source>
        <strain evidence="2">cv. Pajares</strain>
    </source>
</reference>
<gene>
    <name evidence="1" type="ORF">AALP_AAs55157U000100</name>
</gene>